<protein>
    <submittedName>
        <fullName evidence="2">Uncharacterized protein</fullName>
    </submittedName>
</protein>
<sequence>MLLLGLPALPLMWLLHIAYHWPHAKDPERGLIQPTLSRHMKIAGVGVAVWTVAFITWWAVFATQRVKLGSLGDALVVVDVKGL</sequence>
<evidence type="ECO:0000313" key="3">
    <source>
        <dbReference type="Proteomes" id="UP000193411"/>
    </source>
</evidence>
<dbReference type="Proteomes" id="UP000193411">
    <property type="component" value="Unassembled WGS sequence"/>
</dbReference>
<dbReference type="InterPro" id="IPR019379">
    <property type="entry name" value="Gamma_Secretase_Asp_P_PEN2"/>
</dbReference>
<keyword evidence="1" id="KW-0472">Membrane</keyword>
<reference evidence="2 3" key="1">
    <citation type="submission" date="2016-07" db="EMBL/GenBank/DDBJ databases">
        <title>Pervasive Adenine N6-methylation of Active Genes in Fungi.</title>
        <authorList>
            <consortium name="DOE Joint Genome Institute"/>
            <person name="Mondo S.J."/>
            <person name="Dannebaum R.O."/>
            <person name="Kuo R.C."/>
            <person name="Labutti K."/>
            <person name="Haridas S."/>
            <person name="Kuo A."/>
            <person name="Salamov A."/>
            <person name="Ahrendt S.R."/>
            <person name="Lipzen A."/>
            <person name="Sullivan W."/>
            <person name="Andreopoulos W.B."/>
            <person name="Clum A."/>
            <person name="Lindquist E."/>
            <person name="Daum C."/>
            <person name="Ramamoorthy G.K."/>
            <person name="Gryganskyi A."/>
            <person name="Culley D."/>
            <person name="Magnuson J.K."/>
            <person name="James T.Y."/>
            <person name="O'Malley M.A."/>
            <person name="Stajich J.E."/>
            <person name="Spatafora J.W."/>
            <person name="Visel A."/>
            <person name="Grigoriev I.V."/>
        </authorList>
    </citation>
    <scope>NUCLEOTIDE SEQUENCE [LARGE SCALE GENOMIC DNA]</scope>
    <source>
        <strain evidence="2 3">PL171</strain>
    </source>
</reference>
<accession>A0A1Y2I310</accession>
<dbReference type="OrthoDB" id="524898at2759"/>
<organism evidence="2 3">
    <name type="scientific">Catenaria anguillulae PL171</name>
    <dbReference type="NCBI Taxonomy" id="765915"/>
    <lineage>
        <taxon>Eukaryota</taxon>
        <taxon>Fungi</taxon>
        <taxon>Fungi incertae sedis</taxon>
        <taxon>Blastocladiomycota</taxon>
        <taxon>Blastocladiomycetes</taxon>
        <taxon>Blastocladiales</taxon>
        <taxon>Catenariaceae</taxon>
        <taxon>Catenaria</taxon>
    </lineage>
</organism>
<comment type="caution">
    <text evidence="2">The sequence shown here is derived from an EMBL/GenBank/DDBJ whole genome shotgun (WGS) entry which is preliminary data.</text>
</comment>
<proteinExistence type="predicted"/>
<keyword evidence="1" id="KW-1133">Transmembrane helix</keyword>
<keyword evidence="3" id="KW-1185">Reference proteome</keyword>
<feature type="transmembrane region" description="Helical" evidence="1">
    <location>
        <begin position="42"/>
        <end position="61"/>
    </location>
</feature>
<evidence type="ECO:0000256" key="1">
    <source>
        <dbReference type="SAM" id="Phobius"/>
    </source>
</evidence>
<name>A0A1Y2I310_9FUNG</name>
<dbReference type="Pfam" id="PF10251">
    <property type="entry name" value="PEN-2"/>
    <property type="match status" value="1"/>
</dbReference>
<gene>
    <name evidence="2" type="ORF">BCR44DRAFT_128039</name>
</gene>
<dbReference type="EMBL" id="MCFL01000002">
    <property type="protein sequence ID" value="ORZ41109.1"/>
    <property type="molecule type" value="Genomic_DNA"/>
</dbReference>
<dbReference type="AlphaFoldDB" id="A0A1Y2I310"/>
<keyword evidence="1" id="KW-0812">Transmembrane</keyword>
<evidence type="ECO:0000313" key="2">
    <source>
        <dbReference type="EMBL" id="ORZ41109.1"/>
    </source>
</evidence>